<accession>A0A2U3D7T7</accession>
<protein>
    <recommendedName>
        <fullName evidence="9">Phosphopantetheine adenylyltransferase</fullName>
        <ecNumber evidence="9">2.7.7.3</ecNumber>
    </recommendedName>
    <alternativeName>
        <fullName evidence="9">Dephospho-CoA pyrophosphorylase</fullName>
    </alternativeName>
    <alternativeName>
        <fullName evidence="9">Pantetheine-phosphate adenylyltransferase</fullName>
        <shortName evidence="9">PPAT</shortName>
    </alternativeName>
</protein>
<feature type="binding site" evidence="9">
    <location>
        <position position="87"/>
    </location>
    <ligand>
        <name>substrate</name>
    </ligand>
</feature>
<comment type="caution">
    <text evidence="11">The sequence shown here is derived from an EMBL/GenBank/DDBJ whole genome shotgun (WGS) entry which is preliminary data.</text>
</comment>
<dbReference type="AlphaFoldDB" id="A0A2U3D7T7"/>
<comment type="function">
    <text evidence="9">Reversibly transfers an adenylyl group from ATP to 4'-phosphopantetheine, yielding dephospho-CoA (dPCoA) and pyrophosphate.</text>
</comment>
<dbReference type="OrthoDB" id="9806661at2"/>
<proteinExistence type="inferred from homology"/>
<keyword evidence="2 9" id="KW-0808">Transferase</keyword>
<keyword evidence="5 9" id="KW-0067">ATP-binding</keyword>
<dbReference type="HAMAP" id="MF_00151">
    <property type="entry name" value="PPAT_bact"/>
    <property type="match status" value="1"/>
</dbReference>
<name>A0A2U3D7T7_SULT2</name>
<dbReference type="InterPro" id="IPR004821">
    <property type="entry name" value="Cyt_trans-like"/>
</dbReference>
<feature type="binding site" evidence="9">
    <location>
        <position position="17"/>
    </location>
    <ligand>
        <name>ATP</name>
        <dbReference type="ChEBI" id="CHEBI:30616"/>
    </ligand>
</feature>
<feature type="binding site" evidence="9">
    <location>
        <position position="98"/>
    </location>
    <ligand>
        <name>ATP</name>
        <dbReference type="ChEBI" id="CHEBI:30616"/>
    </ligand>
</feature>
<evidence type="ECO:0000256" key="2">
    <source>
        <dbReference type="ARBA" id="ARBA00022679"/>
    </source>
</evidence>
<keyword evidence="1 9" id="KW-0963">Cytoplasm</keyword>
<dbReference type="RefSeq" id="WP_109430879.1">
    <property type="nucleotide sequence ID" value="NZ_MPDK01000014.1"/>
</dbReference>
<comment type="subunit">
    <text evidence="9">Homohexamer.</text>
</comment>
<evidence type="ECO:0000256" key="9">
    <source>
        <dbReference type="HAMAP-Rule" id="MF_00151"/>
    </source>
</evidence>
<keyword evidence="4 9" id="KW-0547">Nucleotide-binding</keyword>
<dbReference type="GO" id="GO:0004595">
    <property type="term" value="F:pantetheine-phosphate adenylyltransferase activity"/>
    <property type="evidence" value="ECO:0007669"/>
    <property type="project" value="UniProtKB-UniRule"/>
</dbReference>
<feature type="domain" description="Cytidyltransferase-like" evidence="10">
    <location>
        <begin position="5"/>
        <end position="133"/>
    </location>
</feature>
<evidence type="ECO:0000256" key="7">
    <source>
        <dbReference type="ARBA" id="ARBA00022993"/>
    </source>
</evidence>
<gene>
    <name evidence="9" type="primary">coaD</name>
    <name evidence="11" type="ORF">BM613_09115</name>
</gene>
<dbReference type="SUPFAM" id="SSF52374">
    <property type="entry name" value="Nucleotidylyl transferase"/>
    <property type="match status" value="1"/>
</dbReference>
<evidence type="ECO:0000313" key="11">
    <source>
        <dbReference type="EMBL" id="PWI57345.1"/>
    </source>
</evidence>
<evidence type="ECO:0000256" key="5">
    <source>
        <dbReference type="ARBA" id="ARBA00022840"/>
    </source>
</evidence>
<evidence type="ECO:0000256" key="3">
    <source>
        <dbReference type="ARBA" id="ARBA00022695"/>
    </source>
</evidence>
<comment type="pathway">
    <text evidence="9">Cofactor biosynthesis; coenzyme A biosynthesis; CoA from (R)-pantothenate: step 4/5.</text>
</comment>
<dbReference type="GO" id="GO:0015937">
    <property type="term" value="P:coenzyme A biosynthetic process"/>
    <property type="evidence" value="ECO:0007669"/>
    <property type="project" value="UniProtKB-UniRule"/>
</dbReference>
<evidence type="ECO:0000256" key="6">
    <source>
        <dbReference type="ARBA" id="ARBA00022842"/>
    </source>
</evidence>
<feature type="binding site" evidence="9">
    <location>
        <begin position="123"/>
        <end position="129"/>
    </location>
    <ligand>
        <name>ATP</name>
        <dbReference type="ChEBI" id="CHEBI:30616"/>
    </ligand>
</feature>
<dbReference type="InterPro" id="IPR001980">
    <property type="entry name" value="PPAT"/>
</dbReference>
<feature type="binding site" evidence="9">
    <location>
        <position position="73"/>
    </location>
    <ligand>
        <name>substrate</name>
    </ligand>
</feature>
<dbReference type="Gene3D" id="3.40.50.620">
    <property type="entry name" value="HUPs"/>
    <property type="match status" value="1"/>
</dbReference>
<feature type="binding site" evidence="9">
    <location>
        <begin position="9"/>
        <end position="10"/>
    </location>
    <ligand>
        <name>ATP</name>
        <dbReference type="ChEBI" id="CHEBI:30616"/>
    </ligand>
</feature>
<dbReference type="NCBIfam" id="TIGR01510">
    <property type="entry name" value="coaD_prev_kdtB"/>
    <property type="match status" value="1"/>
</dbReference>
<comment type="catalytic activity">
    <reaction evidence="8 9">
        <text>(R)-4'-phosphopantetheine + ATP + H(+) = 3'-dephospho-CoA + diphosphate</text>
        <dbReference type="Rhea" id="RHEA:19801"/>
        <dbReference type="ChEBI" id="CHEBI:15378"/>
        <dbReference type="ChEBI" id="CHEBI:30616"/>
        <dbReference type="ChEBI" id="CHEBI:33019"/>
        <dbReference type="ChEBI" id="CHEBI:57328"/>
        <dbReference type="ChEBI" id="CHEBI:61723"/>
        <dbReference type="EC" id="2.7.7.3"/>
    </reaction>
</comment>
<feature type="site" description="Transition state stabilizer" evidence="9">
    <location>
        <position position="17"/>
    </location>
</feature>
<evidence type="ECO:0000259" key="10">
    <source>
        <dbReference type="Pfam" id="PF01467"/>
    </source>
</evidence>
<dbReference type="PANTHER" id="PTHR21342">
    <property type="entry name" value="PHOSPHOPANTETHEINE ADENYLYLTRANSFERASE"/>
    <property type="match status" value="1"/>
</dbReference>
<comment type="cofactor">
    <cofactor evidence="9">
        <name>Mg(2+)</name>
        <dbReference type="ChEBI" id="CHEBI:18420"/>
    </cofactor>
</comment>
<keyword evidence="6 9" id="KW-0460">Magnesium</keyword>
<evidence type="ECO:0000313" key="12">
    <source>
        <dbReference type="Proteomes" id="UP000245380"/>
    </source>
</evidence>
<dbReference type="Pfam" id="PF01467">
    <property type="entry name" value="CTP_transf_like"/>
    <property type="match status" value="1"/>
</dbReference>
<dbReference type="InterPro" id="IPR014729">
    <property type="entry name" value="Rossmann-like_a/b/a_fold"/>
</dbReference>
<comment type="similarity">
    <text evidence="9">Belongs to the bacterial CoaD family.</text>
</comment>
<dbReference type="UniPathway" id="UPA00241">
    <property type="reaction ID" value="UER00355"/>
</dbReference>
<feature type="binding site" evidence="9">
    <location>
        <position position="9"/>
    </location>
    <ligand>
        <name>substrate</name>
    </ligand>
</feature>
<organism evidence="11 12">
    <name type="scientific">Sulfoacidibacillus thermotolerans</name>
    <name type="common">Acidibacillus sulfuroxidans</name>
    <dbReference type="NCBI Taxonomy" id="1765684"/>
    <lineage>
        <taxon>Bacteria</taxon>
        <taxon>Bacillati</taxon>
        <taxon>Bacillota</taxon>
        <taxon>Bacilli</taxon>
        <taxon>Bacillales</taxon>
        <taxon>Alicyclobacillaceae</taxon>
        <taxon>Sulfoacidibacillus</taxon>
    </lineage>
</organism>
<dbReference type="EMBL" id="MPDK01000014">
    <property type="protein sequence ID" value="PWI57345.1"/>
    <property type="molecule type" value="Genomic_DNA"/>
</dbReference>
<feature type="binding site" evidence="9">
    <location>
        <begin position="88"/>
        <end position="90"/>
    </location>
    <ligand>
        <name>ATP</name>
        <dbReference type="ChEBI" id="CHEBI:30616"/>
    </ligand>
</feature>
<keyword evidence="7 9" id="KW-0173">Coenzyme A biosynthesis</keyword>
<reference evidence="11 12" key="1">
    <citation type="submission" date="2016-11" db="EMBL/GenBank/DDBJ databases">
        <title>Comparative genomics of Acidibacillus ferroxidans species.</title>
        <authorList>
            <person name="Oliveira G."/>
            <person name="Nunes G."/>
            <person name="Oliveira R."/>
            <person name="Araujo F."/>
            <person name="Salim A."/>
            <person name="Scholte L."/>
            <person name="Morais D."/>
            <person name="Nancucheo I."/>
            <person name="Johnson D.B."/>
            <person name="Grail B."/>
            <person name="Bittencourt J."/>
            <person name="Valadares R."/>
        </authorList>
    </citation>
    <scope>NUCLEOTIDE SEQUENCE [LARGE SCALE GENOMIC DNA]</scope>
    <source>
        <strain evidence="11 12">Y002</strain>
    </source>
</reference>
<dbReference type="PRINTS" id="PR01020">
    <property type="entry name" value="LPSBIOSNTHSS"/>
</dbReference>
<comment type="subcellular location">
    <subcellularLocation>
        <location evidence="9">Cytoplasm</location>
    </subcellularLocation>
</comment>
<dbReference type="CDD" id="cd02163">
    <property type="entry name" value="PPAT"/>
    <property type="match status" value="1"/>
</dbReference>
<keyword evidence="3 9" id="KW-0548">Nucleotidyltransferase</keyword>
<dbReference type="GO" id="GO:0005737">
    <property type="term" value="C:cytoplasm"/>
    <property type="evidence" value="ECO:0007669"/>
    <property type="project" value="UniProtKB-SubCell"/>
</dbReference>
<evidence type="ECO:0000256" key="1">
    <source>
        <dbReference type="ARBA" id="ARBA00022490"/>
    </source>
</evidence>
<sequence length="162" mass="18153">MRTVVYAGSFDPITNGHLDVIERAAKLFDLCVVAVLVNIKKQSLFTIEERMHLITEATQHLPNVQVDQFQGLLVDYLRAKEMFTLVRGVRTVSDFEVEMQLAALNRDLLPVVETIFLPTQREYAHLSSSMMKEIALHGGDVTGFVPAHVAHALREKFASTSS</sequence>
<dbReference type="Proteomes" id="UP000245380">
    <property type="component" value="Unassembled WGS sequence"/>
</dbReference>
<dbReference type="PANTHER" id="PTHR21342:SF1">
    <property type="entry name" value="PHOSPHOPANTETHEINE ADENYLYLTRANSFERASE"/>
    <property type="match status" value="1"/>
</dbReference>
<dbReference type="NCBIfam" id="TIGR00125">
    <property type="entry name" value="cyt_tran_rel"/>
    <property type="match status" value="1"/>
</dbReference>
<evidence type="ECO:0000256" key="8">
    <source>
        <dbReference type="ARBA" id="ARBA00029346"/>
    </source>
</evidence>
<dbReference type="GO" id="GO:0005524">
    <property type="term" value="F:ATP binding"/>
    <property type="evidence" value="ECO:0007669"/>
    <property type="project" value="UniProtKB-KW"/>
</dbReference>
<keyword evidence="12" id="KW-1185">Reference proteome</keyword>
<dbReference type="EC" id="2.7.7.3" evidence="9"/>
<evidence type="ECO:0000256" key="4">
    <source>
        <dbReference type="ARBA" id="ARBA00022741"/>
    </source>
</evidence>
<feature type="binding site" evidence="9">
    <location>
        <position position="41"/>
    </location>
    <ligand>
        <name>substrate</name>
    </ligand>
</feature>